<evidence type="ECO:0000256" key="1">
    <source>
        <dbReference type="SAM" id="Phobius"/>
    </source>
</evidence>
<sequence>MLIENKTYNYLLAKLLCFIYFFFANFLFVKIFIPIFNADEFYAKKKEIFKYFYINDLENKILQHNHILELLFGGTKLVQEILFENQIMKLLIWESHDDVSTRWVNPVIRTGFKSVQPISKAFVRIKQTWAKIKKINHDLDFFFNDLDFFLGLLNNSGLNSLASR</sequence>
<organism evidence="2 3">
    <name type="scientific">Brachionus plicatilis</name>
    <name type="common">Marine rotifer</name>
    <name type="synonym">Brachionus muelleri</name>
    <dbReference type="NCBI Taxonomy" id="10195"/>
    <lineage>
        <taxon>Eukaryota</taxon>
        <taxon>Metazoa</taxon>
        <taxon>Spiralia</taxon>
        <taxon>Gnathifera</taxon>
        <taxon>Rotifera</taxon>
        <taxon>Eurotatoria</taxon>
        <taxon>Monogononta</taxon>
        <taxon>Pseudotrocha</taxon>
        <taxon>Ploima</taxon>
        <taxon>Brachionidae</taxon>
        <taxon>Brachionus</taxon>
    </lineage>
</organism>
<dbReference type="EMBL" id="REGN01005439">
    <property type="protein sequence ID" value="RNA13340.1"/>
    <property type="molecule type" value="Genomic_DNA"/>
</dbReference>
<keyword evidence="1" id="KW-0812">Transmembrane</keyword>
<proteinExistence type="predicted"/>
<accession>A0A3M7QPS7</accession>
<keyword evidence="1" id="KW-1133">Transmembrane helix</keyword>
<keyword evidence="3" id="KW-1185">Reference proteome</keyword>
<evidence type="ECO:0000313" key="2">
    <source>
        <dbReference type="EMBL" id="RNA13340.1"/>
    </source>
</evidence>
<evidence type="ECO:0000313" key="3">
    <source>
        <dbReference type="Proteomes" id="UP000276133"/>
    </source>
</evidence>
<feature type="transmembrane region" description="Helical" evidence="1">
    <location>
        <begin position="12"/>
        <end position="36"/>
    </location>
</feature>
<name>A0A3M7QPS7_BRAPC</name>
<reference evidence="2 3" key="1">
    <citation type="journal article" date="2018" name="Sci. Rep.">
        <title>Genomic signatures of local adaptation to the degree of environmental predictability in rotifers.</title>
        <authorList>
            <person name="Franch-Gras L."/>
            <person name="Hahn C."/>
            <person name="Garcia-Roger E.M."/>
            <person name="Carmona M.J."/>
            <person name="Serra M."/>
            <person name="Gomez A."/>
        </authorList>
    </citation>
    <scope>NUCLEOTIDE SEQUENCE [LARGE SCALE GENOMIC DNA]</scope>
    <source>
        <strain evidence="2">HYR1</strain>
    </source>
</reference>
<gene>
    <name evidence="2" type="ORF">BpHYR1_003891</name>
</gene>
<keyword evidence="1" id="KW-0472">Membrane</keyword>
<protein>
    <submittedName>
        <fullName evidence="2">Uncharacterized protein</fullName>
    </submittedName>
</protein>
<comment type="caution">
    <text evidence="2">The sequence shown here is derived from an EMBL/GenBank/DDBJ whole genome shotgun (WGS) entry which is preliminary data.</text>
</comment>
<dbReference type="Proteomes" id="UP000276133">
    <property type="component" value="Unassembled WGS sequence"/>
</dbReference>
<dbReference type="AlphaFoldDB" id="A0A3M7QPS7"/>